<comment type="caution">
    <text evidence="3">The sequence shown here is derived from an EMBL/GenBank/DDBJ whole genome shotgun (WGS) entry which is preliminary data.</text>
</comment>
<evidence type="ECO:0008006" key="4">
    <source>
        <dbReference type="Google" id="ProtNLM"/>
    </source>
</evidence>
<evidence type="ECO:0000256" key="2">
    <source>
        <dbReference type="SAM" id="MobiDB-lite"/>
    </source>
</evidence>
<feature type="compositionally biased region" description="Polar residues" evidence="2">
    <location>
        <begin position="475"/>
        <end position="484"/>
    </location>
</feature>
<accession>A0A6L2JPA1</accession>
<dbReference type="EMBL" id="BKCJ010001053">
    <property type="protein sequence ID" value="GEU38452.1"/>
    <property type="molecule type" value="Genomic_DNA"/>
</dbReference>
<reference evidence="3" key="1">
    <citation type="journal article" date="2019" name="Sci. Rep.">
        <title>Draft genome of Tanacetum cinerariifolium, the natural source of mosquito coil.</title>
        <authorList>
            <person name="Yamashiro T."/>
            <person name="Shiraishi A."/>
            <person name="Satake H."/>
            <person name="Nakayama K."/>
        </authorList>
    </citation>
    <scope>NUCLEOTIDE SEQUENCE</scope>
</reference>
<gene>
    <name evidence="3" type="ORF">Tci_010430</name>
</gene>
<feature type="region of interest" description="Disordered" evidence="2">
    <location>
        <begin position="253"/>
        <end position="272"/>
    </location>
</feature>
<protein>
    <recommendedName>
        <fullName evidence="4">Retrovirus-related Pol polyprotein from transposon TNT 1-94</fullName>
    </recommendedName>
</protein>
<dbReference type="AlphaFoldDB" id="A0A6L2JPA1"/>
<keyword evidence="1" id="KW-0175">Coiled coil</keyword>
<name>A0A6L2JPA1_TANCI</name>
<evidence type="ECO:0000313" key="3">
    <source>
        <dbReference type="EMBL" id="GEU38452.1"/>
    </source>
</evidence>
<feature type="coiled-coil region" evidence="1">
    <location>
        <begin position="214"/>
        <end position="248"/>
    </location>
</feature>
<sequence>MVYEFVVYDSVMYGLMCMSSWCTSRCVWVDDVRVCGVRVCGIRVRGVRVRDVRVRGVRVCGVRVGKDYQDSPDDEEDTKSNQEYMNDLEEEYQARALLAKYKRLFKKAKHNKVKAKLDLLSSSALAPTSSSGKNKGLIAKTYDWVEEEVSYYDNEVTEVKALMALAAKERVSVGKESARNGKWIKISMKKIYTLLEMEDNDDRKSFLDYICIDLNYVEEQRNNLMLKHKNLVQELNTYKEQLLVLNNKPKLSEAKDSTMSNHDTGKHHLSPLDKLTGAESVSRPKTIKSILKSKSTFKAKTLKGIIINKPFSALARGNKSSSASKINSAPTSKLKNVKMEDDPPLAIVMKELNELKLQINKNKSSYFRNKNSQQKKRTNHRTCDHAEFMSSMNVNQYHTCQGGSSSRSRPSRIISLKRGIKPKNPQHVIKNCETCGSNVHTTSDHNDIEWFRKREALQAKKVKSLKESKIESSSALRSKTPTKR</sequence>
<feature type="region of interest" description="Disordered" evidence="2">
    <location>
        <begin position="462"/>
        <end position="484"/>
    </location>
</feature>
<evidence type="ECO:0000256" key="1">
    <source>
        <dbReference type="SAM" id="Coils"/>
    </source>
</evidence>
<organism evidence="3">
    <name type="scientific">Tanacetum cinerariifolium</name>
    <name type="common">Dalmatian daisy</name>
    <name type="synonym">Chrysanthemum cinerariifolium</name>
    <dbReference type="NCBI Taxonomy" id="118510"/>
    <lineage>
        <taxon>Eukaryota</taxon>
        <taxon>Viridiplantae</taxon>
        <taxon>Streptophyta</taxon>
        <taxon>Embryophyta</taxon>
        <taxon>Tracheophyta</taxon>
        <taxon>Spermatophyta</taxon>
        <taxon>Magnoliopsida</taxon>
        <taxon>eudicotyledons</taxon>
        <taxon>Gunneridae</taxon>
        <taxon>Pentapetalae</taxon>
        <taxon>asterids</taxon>
        <taxon>campanulids</taxon>
        <taxon>Asterales</taxon>
        <taxon>Asteraceae</taxon>
        <taxon>Asteroideae</taxon>
        <taxon>Anthemideae</taxon>
        <taxon>Anthemidinae</taxon>
        <taxon>Tanacetum</taxon>
    </lineage>
</organism>
<proteinExistence type="predicted"/>